<keyword evidence="3" id="KW-1185">Reference proteome</keyword>
<accession>A0ABT5CGD8</accession>
<evidence type="ECO:0000313" key="3">
    <source>
        <dbReference type="Proteomes" id="UP001217485"/>
    </source>
</evidence>
<organism evidence="2 3">
    <name type="scientific">Sorangium atrum</name>
    <dbReference type="NCBI Taxonomy" id="2995308"/>
    <lineage>
        <taxon>Bacteria</taxon>
        <taxon>Pseudomonadati</taxon>
        <taxon>Myxococcota</taxon>
        <taxon>Polyangia</taxon>
        <taxon>Polyangiales</taxon>
        <taxon>Polyangiaceae</taxon>
        <taxon>Sorangium</taxon>
    </lineage>
</organism>
<proteinExistence type="predicted"/>
<dbReference type="Proteomes" id="UP001217485">
    <property type="component" value="Unassembled WGS sequence"/>
</dbReference>
<feature type="domain" description="Tc1-like transposase DDE" evidence="1">
    <location>
        <begin position="32"/>
        <end position="132"/>
    </location>
</feature>
<dbReference type="RefSeq" id="WP_272103798.1">
    <property type="nucleotide sequence ID" value="NZ_JAQNDK010000006.1"/>
</dbReference>
<reference evidence="2 3" key="1">
    <citation type="submission" date="2023-01" db="EMBL/GenBank/DDBJ databases">
        <title>Minimal conservation of predation-associated metabolite biosynthetic gene clusters underscores biosynthetic potential of Myxococcota including descriptions for ten novel species: Archangium lansinium sp. nov., Myxococcus landrumus sp. nov., Nannocystis bai.</title>
        <authorList>
            <person name="Ahearne A."/>
            <person name="Stevens C."/>
            <person name="Dowd S."/>
        </authorList>
    </citation>
    <scope>NUCLEOTIDE SEQUENCE [LARGE SCALE GENOMIC DNA]</scope>
    <source>
        <strain evidence="2 3">WIWO2</strain>
    </source>
</reference>
<gene>
    <name evidence="2" type="ORF">POL72_47710</name>
</gene>
<dbReference type="Pfam" id="PF13358">
    <property type="entry name" value="DDE_3"/>
    <property type="match status" value="1"/>
</dbReference>
<protein>
    <submittedName>
        <fullName evidence="2">Transposase</fullName>
    </submittedName>
</protein>
<dbReference type="EMBL" id="JAQNDK010000006">
    <property type="protein sequence ID" value="MDC0685486.1"/>
    <property type="molecule type" value="Genomic_DNA"/>
</dbReference>
<sequence>MWCVPKIDEPFVERMKDVLELYARPHDPSEPVVALDERPVVLHDNARPDRPMRPGKPRRIDYEYVRRGTANIFCIVEPKTGRHLTHATEDRTRPSFALAVERIARAYPRACRIHLVLDNLNTHTLASLIKAFGPSGATHLPPVSRFIIRQSTRAG</sequence>
<evidence type="ECO:0000259" key="1">
    <source>
        <dbReference type="Pfam" id="PF13358"/>
    </source>
</evidence>
<dbReference type="InterPro" id="IPR038717">
    <property type="entry name" value="Tc1-like_DDE_dom"/>
</dbReference>
<comment type="caution">
    <text evidence="2">The sequence shown here is derived from an EMBL/GenBank/DDBJ whole genome shotgun (WGS) entry which is preliminary data.</text>
</comment>
<evidence type="ECO:0000313" key="2">
    <source>
        <dbReference type="EMBL" id="MDC0685486.1"/>
    </source>
</evidence>
<name>A0ABT5CGD8_9BACT</name>